<dbReference type="OrthoDB" id="5293641at2"/>
<feature type="domain" description="NnrU" evidence="6">
    <location>
        <begin position="4"/>
        <end position="223"/>
    </location>
</feature>
<dbReference type="EMBL" id="OCNJ01000002">
    <property type="protein sequence ID" value="SOD92758.1"/>
    <property type="molecule type" value="Genomic_DNA"/>
</dbReference>
<keyword evidence="3 5" id="KW-1133">Transmembrane helix</keyword>
<feature type="transmembrane region" description="Helical" evidence="5">
    <location>
        <begin position="39"/>
        <end position="58"/>
    </location>
</feature>
<evidence type="ECO:0000259" key="6">
    <source>
        <dbReference type="Pfam" id="PF07298"/>
    </source>
</evidence>
<keyword evidence="4 5" id="KW-0472">Membrane</keyword>
<reference evidence="7 8" key="1">
    <citation type="submission" date="2017-09" db="EMBL/GenBank/DDBJ databases">
        <authorList>
            <person name="Ehlers B."/>
            <person name="Leendertz F.H."/>
        </authorList>
    </citation>
    <scope>NUCLEOTIDE SEQUENCE [LARGE SCALE GENOMIC DNA]</scope>
    <source>
        <strain evidence="7 8">USBA 140</strain>
    </source>
</reference>
<evidence type="ECO:0000256" key="2">
    <source>
        <dbReference type="ARBA" id="ARBA00022692"/>
    </source>
</evidence>
<feature type="transmembrane region" description="Helical" evidence="5">
    <location>
        <begin position="70"/>
        <end position="90"/>
    </location>
</feature>
<keyword evidence="8" id="KW-1185">Reference proteome</keyword>
<name>A0A286GB99_9PROT</name>
<dbReference type="Pfam" id="PF07298">
    <property type="entry name" value="NnrU"/>
    <property type="match status" value="1"/>
</dbReference>
<accession>A0A286GB99</accession>
<dbReference type="Proteomes" id="UP000219621">
    <property type="component" value="Unassembled WGS sequence"/>
</dbReference>
<dbReference type="AlphaFoldDB" id="A0A286GB99"/>
<comment type="subcellular location">
    <subcellularLocation>
        <location evidence="1">Membrane</location>
        <topology evidence="1">Multi-pass membrane protein</topology>
    </subcellularLocation>
</comment>
<protein>
    <submittedName>
        <fullName evidence="7">Uncharacterized membrane protein</fullName>
    </submittedName>
</protein>
<evidence type="ECO:0000256" key="5">
    <source>
        <dbReference type="SAM" id="Phobius"/>
    </source>
</evidence>
<dbReference type="InterPro" id="IPR009915">
    <property type="entry name" value="NnrU_dom"/>
</dbReference>
<sequence>MLQLVLACVAFIVPHLLVSPTAARPALIRLVGEQGYRGLYSAVSLAALVWMGVAYGDAPYVAVWEPPVGLRHLSLILVPLAFVLLVLAVASPNPTAVTGGRALEEGRAPGIFAVTRHPMMWAFTLWAVAHLLANGDLASILLFGTILLVAQAGMVLLDHRKAREVPNGFARLAAASSRTPFLAMIQGRARTTLREVGPVKILVGLVLFAVVLMSHRALFGVSPLPGG</sequence>
<evidence type="ECO:0000256" key="3">
    <source>
        <dbReference type="ARBA" id="ARBA00022989"/>
    </source>
</evidence>
<proteinExistence type="predicted"/>
<keyword evidence="2 5" id="KW-0812">Transmembrane</keyword>
<dbReference type="RefSeq" id="WP_097278323.1">
    <property type="nucleotide sequence ID" value="NZ_OCNJ01000002.1"/>
</dbReference>
<gene>
    <name evidence="7" type="ORF">SAMN05421508_102595</name>
</gene>
<evidence type="ECO:0000256" key="1">
    <source>
        <dbReference type="ARBA" id="ARBA00004141"/>
    </source>
</evidence>
<evidence type="ECO:0000313" key="8">
    <source>
        <dbReference type="Proteomes" id="UP000219621"/>
    </source>
</evidence>
<feature type="transmembrane region" description="Helical" evidence="5">
    <location>
        <begin position="199"/>
        <end position="219"/>
    </location>
</feature>
<dbReference type="GO" id="GO:0016020">
    <property type="term" value="C:membrane"/>
    <property type="evidence" value="ECO:0007669"/>
    <property type="project" value="UniProtKB-SubCell"/>
</dbReference>
<evidence type="ECO:0000313" key="7">
    <source>
        <dbReference type="EMBL" id="SOD92758.1"/>
    </source>
</evidence>
<evidence type="ECO:0000256" key="4">
    <source>
        <dbReference type="ARBA" id="ARBA00023136"/>
    </source>
</evidence>
<organism evidence="7 8">
    <name type="scientific">Caenispirillum bisanense</name>
    <dbReference type="NCBI Taxonomy" id="414052"/>
    <lineage>
        <taxon>Bacteria</taxon>
        <taxon>Pseudomonadati</taxon>
        <taxon>Pseudomonadota</taxon>
        <taxon>Alphaproteobacteria</taxon>
        <taxon>Rhodospirillales</taxon>
        <taxon>Novispirillaceae</taxon>
        <taxon>Caenispirillum</taxon>
    </lineage>
</organism>